<dbReference type="EMBL" id="JBFXLU010000038">
    <property type="protein sequence ID" value="KAL2850219.1"/>
    <property type="molecule type" value="Genomic_DNA"/>
</dbReference>
<evidence type="ECO:0000313" key="4">
    <source>
        <dbReference type="EMBL" id="KAL2850219.1"/>
    </source>
</evidence>
<keyword evidence="3" id="KW-0732">Signal</keyword>
<organism evidence="4 5">
    <name type="scientific">Aspergillus pseudoustus</name>
    <dbReference type="NCBI Taxonomy" id="1810923"/>
    <lineage>
        <taxon>Eukaryota</taxon>
        <taxon>Fungi</taxon>
        <taxon>Dikarya</taxon>
        <taxon>Ascomycota</taxon>
        <taxon>Pezizomycotina</taxon>
        <taxon>Eurotiomycetes</taxon>
        <taxon>Eurotiomycetidae</taxon>
        <taxon>Eurotiales</taxon>
        <taxon>Aspergillaceae</taxon>
        <taxon>Aspergillus</taxon>
        <taxon>Aspergillus subgen. Nidulantes</taxon>
    </lineage>
</organism>
<gene>
    <name evidence="4" type="ORF">BJY01DRAFT_210078</name>
</gene>
<accession>A0ABR4KD55</accession>
<dbReference type="Proteomes" id="UP001610446">
    <property type="component" value="Unassembled WGS sequence"/>
</dbReference>
<feature type="compositionally biased region" description="Basic and acidic residues" evidence="1">
    <location>
        <begin position="392"/>
        <end position="404"/>
    </location>
</feature>
<feature type="compositionally biased region" description="Pro residues" evidence="1">
    <location>
        <begin position="419"/>
        <end position="430"/>
    </location>
</feature>
<protein>
    <recommendedName>
        <fullName evidence="6">Aspartic peptidase domain-containing protein</fullName>
    </recommendedName>
</protein>
<keyword evidence="5" id="KW-1185">Reference proteome</keyword>
<keyword evidence="2" id="KW-0812">Transmembrane</keyword>
<reference evidence="4 5" key="1">
    <citation type="submission" date="2024-07" db="EMBL/GenBank/DDBJ databases">
        <title>Section-level genome sequencing and comparative genomics of Aspergillus sections Usti and Cavernicolus.</title>
        <authorList>
            <consortium name="Lawrence Berkeley National Laboratory"/>
            <person name="Nybo J.L."/>
            <person name="Vesth T.C."/>
            <person name="Theobald S."/>
            <person name="Frisvad J.C."/>
            <person name="Larsen T.O."/>
            <person name="Kjaerboelling I."/>
            <person name="Rothschild-Mancinelli K."/>
            <person name="Lyhne E.K."/>
            <person name="Kogle M.E."/>
            <person name="Barry K."/>
            <person name="Clum A."/>
            <person name="Na H."/>
            <person name="Ledsgaard L."/>
            <person name="Lin J."/>
            <person name="Lipzen A."/>
            <person name="Kuo A."/>
            <person name="Riley R."/>
            <person name="Mondo S."/>
            <person name="Labutti K."/>
            <person name="Haridas S."/>
            <person name="Pangalinan J."/>
            <person name="Salamov A.A."/>
            <person name="Simmons B.A."/>
            <person name="Magnuson J.K."/>
            <person name="Chen J."/>
            <person name="Drula E."/>
            <person name="Henrissat B."/>
            <person name="Wiebenga A."/>
            <person name="Lubbers R.J."/>
            <person name="Gomes A.C."/>
            <person name="Makela M.R."/>
            <person name="Stajich J."/>
            <person name="Grigoriev I.V."/>
            <person name="Mortensen U.H."/>
            <person name="De Vries R.P."/>
            <person name="Baker S.E."/>
            <person name="Andersen M.R."/>
        </authorList>
    </citation>
    <scope>NUCLEOTIDE SEQUENCE [LARGE SCALE GENOMIC DNA]</scope>
    <source>
        <strain evidence="4 5">CBS 123904</strain>
    </source>
</reference>
<evidence type="ECO:0000256" key="2">
    <source>
        <dbReference type="SAM" id="Phobius"/>
    </source>
</evidence>
<feature type="transmembrane region" description="Helical" evidence="2">
    <location>
        <begin position="336"/>
        <end position="357"/>
    </location>
</feature>
<proteinExistence type="predicted"/>
<evidence type="ECO:0000256" key="1">
    <source>
        <dbReference type="SAM" id="MobiDB-lite"/>
    </source>
</evidence>
<keyword evidence="2" id="KW-0472">Membrane</keyword>
<evidence type="ECO:0000313" key="5">
    <source>
        <dbReference type="Proteomes" id="UP001610446"/>
    </source>
</evidence>
<feature type="region of interest" description="Disordered" evidence="1">
    <location>
        <begin position="378"/>
        <end position="430"/>
    </location>
</feature>
<name>A0ABR4KD55_9EURO</name>
<feature type="chain" id="PRO_5045123794" description="Aspartic peptidase domain-containing protein" evidence="3">
    <location>
        <begin position="21"/>
        <end position="430"/>
    </location>
</feature>
<sequence>MTIMRPLVALAIWAPSLITAQVCTPGNGSSTYNITSTRQALDLFSDCTTIVADQISIDDWDNGTFSLGGITNISGTLIYNYEGNVEALEMPDLRYLGGLVSTTSTGIASILFSQLLTVTGRVDIREPGVETQVSFPKLWNAGAVGITGPVSLFNLSALQTVAGDLILEDMPAVALPQLQTAGYIRISGMPSYITMPLLTSAARGSDVEALPSSSGMEINQENSGIDLEFPALASVDRLLYIQGTVISLNLPSLEYVSGTLHIDTSAPLSFDLPLASAASIELEGDITRASFPSLDTNNTSLRLDALPCAALGTGLDESDYYDTRCGQQHISTGGKIAAGVVVPLGVLGIIMAIIVWYKKRMRRGEKASGRVVDVEMVDLPAGGSGGEAGAAGERERDRDIERGRIPVTQPGMMARERSPTPPPPYEPRQE</sequence>
<feature type="signal peptide" evidence="3">
    <location>
        <begin position="1"/>
        <end position="20"/>
    </location>
</feature>
<comment type="caution">
    <text evidence="4">The sequence shown here is derived from an EMBL/GenBank/DDBJ whole genome shotgun (WGS) entry which is preliminary data.</text>
</comment>
<evidence type="ECO:0008006" key="6">
    <source>
        <dbReference type="Google" id="ProtNLM"/>
    </source>
</evidence>
<keyword evidence="2" id="KW-1133">Transmembrane helix</keyword>
<evidence type="ECO:0000256" key="3">
    <source>
        <dbReference type="SAM" id="SignalP"/>
    </source>
</evidence>